<accession>A0AA36JDA4</accession>
<name>A0AA36JDA4_9DINO</name>
<dbReference type="Pfam" id="PF05903">
    <property type="entry name" value="Peptidase_C97"/>
    <property type="match status" value="1"/>
</dbReference>
<evidence type="ECO:0000259" key="4">
    <source>
        <dbReference type="PROSITE" id="PS51858"/>
    </source>
</evidence>
<proteinExistence type="inferred from homology"/>
<evidence type="ECO:0000256" key="3">
    <source>
        <dbReference type="ARBA" id="ARBA00022801"/>
    </source>
</evidence>
<evidence type="ECO:0000313" key="6">
    <source>
        <dbReference type="Proteomes" id="UP001178507"/>
    </source>
</evidence>
<dbReference type="EMBL" id="CAUJNA010003501">
    <property type="protein sequence ID" value="CAJ1403556.1"/>
    <property type="molecule type" value="Genomic_DNA"/>
</dbReference>
<dbReference type="Proteomes" id="UP001178507">
    <property type="component" value="Unassembled WGS sequence"/>
</dbReference>
<comment type="caution">
    <text evidence="5">The sequence shown here is derived from an EMBL/GenBank/DDBJ whole genome shotgun (WGS) entry which is preliminary data.</text>
</comment>
<dbReference type="Gene3D" id="3.90.1720.30">
    <property type="entry name" value="PPPDE domains"/>
    <property type="match status" value="1"/>
</dbReference>
<evidence type="ECO:0000256" key="2">
    <source>
        <dbReference type="ARBA" id="ARBA00022670"/>
    </source>
</evidence>
<dbReference type="InterPro" id="IPR042266">
    <property type="entry name" value="PPPDE_sf"/>
</dbReference>
<feature type="domain" description="PPPDE" evidence="4">
    <location>
        <begin position="289"/>
        <end position="433"/>
    </location>
</feature>
<dbReference type="AlphaFoldDB" id="A0AA36JDA4"/>
<dbReference type="PROSITE" id="PS51858">
    <property type="entry name" value="PPPDE"/>
    <property type="match status" value="1"/>
</dbReference>
<dbReference type="SMART" id="SM01179">
    <property type="entry name" value="DUF862"/>
    <property type="match status" value="1"/>
</dbReference>
<keyword evidence="3" id="KW-0378">Hydrolase</keyword>
<keyword evidence="6" id="KW-1185">Reference proteome</keyword>
<reference evidence="5" key="1">
    <citation type="submission" date="2023-08" db="EMBL/GenBank/DDBJ databases">
        <authorList>
            <person name="Chen Y."/>
            <person name="Shah S."/>
            <person name="Dougan E. K."/>
            <person name="Thang M."/>
            <person name="Chan C."/>
        </authorList>
    </citation>
    <scope>NUCLEOTIDE SEQUENCE</scope>
</reference>
<gene>
    <name evidence="5" type="ORF">EVOR1521_LOCUS26208</name>
</gene>
<sequence>MPHPGLKPQARCSAQRLLMAKTMSIRVELDECVEVWRAGEWAVLPTTEWSEIIRRKKDTETKFDIISLGVDYHVDLETMTRTELKSGRSRAIRFAQIERPEHSTAKGFEAFREVFHEIAVEGEGHEELVTEDCLLQSWPGVVDDEDLLVATVSQMYRCMLLREKQGVNLQEWVHYWALHRGDPPKSVFQEVNERLRQLVLHDAQVLQRLQLQFESAARTLDIGLSRLALSLQELLEVCRSMVEAPERRIEQTLAGNVLQAHQNGKLAVEEDEHLHYHDFLNVMLGRHRQRVYMWMYDITAGKANAWSWLLGTHFTAFWHTGVVVEFADGPGEFWFGGKIFVSPPGTTPFGEPLEKRFMGYTYKSRDEVVYFIGANLAFKFHRGSYDSLTHNCNHFSDKLLMHLTNEHVPDEILRQPEKIANLAAVQLVRPLLNRWLGTFQAGSEPAPAEAPADLLAGLGPSAVVRFARREGGLQQIGRVDSVCGDYCVVKSLDFWRRCLVERHLHTSRLTRVLAPGRGLCNHHINPKEEGGAAVIEGRAGCWLPSLLTAFEPAAKQLSSPPASARGEGPVISYPVF</sequence>
<dbReference type="GO" id="GO:0006508">
    <property type="term" value="P:proteolysis"/>
    <property type="evidence" value="ECO:0007669"/>
    <property type="project" value="UniProtKB-KW"/>
</dbReference>
<dbReference type="InterPro" id="IPR008580">
    <property type="entry name" value="PPPDE_dom"/>
</dbReference>
<keyword evidence="2" id="KW-0645">Protease</keyword>
<dbReference type="GO" id="GO:0070646">
    <property type="term" value="P:protein modification by small protein removal"/>
    <property type="evidence" value="ECO:0007669"/>
    <property type="project" value="TreeGrafter"/>
</dbReference>
<evidence type="ECO:0000313" key="5">
    <source>
        <dbReference type="EMBL" id="CAJ1403556.1"/>
    </source>
</evidence>
<dbReference type="PANTHER" id="PTHR12378">
    <property type="entry name" value="DESUMOYLATING ISOPEPTIDASE"/>
    <property type="match status" value="1"/>
</dbReference>
<comment type="similarity">
    <text evidence="1">Belongs to the DeSI family.</text>
</comment>
<dbReference type="GO" id="GO:0008233">
    <property type="term" value="F:peptidase activity"/>
    <property type="evidence" value="ECO:0007669"/>
    <property type="project" value="UniProtKB-KW"/>
</dbReference>
<dbReference type="PANTHER" id="PTHR12378:SF7">
    <property type="entry name" value="DESUMOYLATING ISOPEPTIDASE 1"/>
    <property type="match status" value="1"/>
</dbReference>
<organism evidence="5 6">
    <name type="scientific">Effrenium voratum</name>
    <dbReference type="NCBI Taxonomy" id="2562239"/>
    <lineage>
        <taxon>Eukaryota</taxon>
        <taxon>Sar</taxon>
        <taxon>Alveolata</taxon>
        <taxon>Dinophyceae</taxon>
        <taxon>Suessiales</taxon>
        <taxon>Symbiodiniaceae</taxon>
        <taxon>Effrenium</taxon>
    </lineage>
</organism>
<protein>
    <recommendedName>
        <fullName evidence="4">PPPDE domain-containing protein</fullName>
    </recommendedName>
</protein>
<evidence type="ECO:0000256" key="1">
    <source>
        <dbReference type="ARBA" id="ARBA00008140"/>
    </source>
</evidence>